<dbReference type="Gene3D" id="1.10.10.10">
    <property type="entry name" value="Winged helix-like DNA-binding domain superfamily/Winged helix DNA-binding domain"/>
    <property type="match status" value="1"/>
</dbReference>
<dbReference type="GO" id="GO:0032993">
    <property type="term" value="C:protein-DNA complex"/>
    <property type="evidence" value="ECO:0007669"/>
    <property type="project" value="TreeGrafter"/>
</dbReference>
<keyword evidence="5" id="KW-0804">Transcription</keyword>
<dbReference type="GO" id="GO:0003700">
    <property type="term" value="F:DNA-binding transcription factor activity"/>
    <property type="evidence" value="ECO:0007669"/>
    <property type="project" value="InterPro"/>
</dbReference>
<dbReference type="InterPro" id="IPR005119">
    <property type="entry name" value="LysR_subst-bd"/>
</dbReference>
<dbReference type="SUPFAM" id="SSF46785">
    <property type="entry name" value="Winged helix' DNA-binding domain"/>
    <property type="match status" value="1"/>
</dbReference>
<dbReference type="Proteomes" id="UP000432464">
    <property type="component" value="Unassembled WGS sequence"/>
</dbReference>
<dbReference type="EMBL" id="WMBB01000005">
    <property type="protein sequence ID" value="MTE13411.1"/>
    <property type="molecule type" value="Genomic_DNA"/>
</dbReference>
<comment type="caution">
    <text evidence="7">The sequence shown here is derived from an EMBL/GenBank/DDBJ whole genome shotgun (WGS) entry which is preliminary data.</text>
</comment>
<dbReference type="FunFam" id="1.10.10.10:FF:000001">
    <property type="entry name" value="LysR family transcriptional regulator"/>
    <property type="match status" value="1"/>
</dbReference>
<dbReference type="GO" id="GO:0003677">
    <property type="term" value="F:DNA binding"/>
    <property type="evidence" value="ECO:0007669"/>
    <property type="project" value="UniProtKB-KW"/>
</dbReference>
<gene>
    <name evidence="7" type="ORF">GLP40_11585</name>
</gene>
<dbReference type="Pfam" id="PF00126">
    <property type="entry name" value="HTH_1"/>
    <property type="match status" value="1"/>
</dbReference>
<evidence type="ECO:0000313" key="7">
    <source>
        <dbReference type="EMBL" id="MTE13411.1"/>
    </source>
</evidence>
<dbReference type="InterPro" id="IPR036388">
    <property type="entry name" value="WH-like_DNA-bd_sf"/>
</dbReference>
<dbReference type="CDD" id="cd08414">
    <property type="entry name" value="PBP2_LTTR_aromatics_like"/>
    <property type="match status" value="1"/>
</dbReference>
<dbReference type="Pfam" id="PF03466">
    <property type="entry name" value="LysR_substrate"/>
    <property type="match status" value="1"/>
</dbReference>
<evidence type="ECO:0000256" key="5">
    <source>
        <dbReference type="ARBA" id="ARBA00023163"/>
    </source>
</evidence>
<accession>A0A6I3KVJ2</accession>
<reference evidence="7 8" key="1">
    <citation type="submission" date="2019-11" db="EMBL/GenBank/DDBJ databases">
        <title>Nocardia sp. nov. CT2-14 isolated from soil.</title>
        <authorList>
            <person name="Kanchanasin P."/>
            <person name="Tanasupawat S."/>
            <person name="Yuki M."/>
            <person name="Kudo T."/>
        </authorList>
    </citation>
    <scope>NUCLEOTIDE SEQUENCE [LARGE SCALE GENOMIC DNA]</scope>
    <source>
        <strain evidence="7 8">CT2-14</strain>
    </source>
</reference>
<evidence type="ECO:0000313" key="8">
    <source>
        <dbReference type="Proteomes" id="UP000432464"/>
    </source>
</evidence>
<sequence>MPQYLAVDRPRHRAAPDLSGLRALAIPGPPYRRTLGYCHLALPESGLGVDRARIRSCSRTPAGYRPGSHDAYPSRVELRQLRYFVAVAEELHFRRAAERLFISTPTLSQQIRAIEREVGGPLLIRGNHGVELTAAGEVLLKTARNVVEAAETALRETRAVAQPGNAVFRLGIVNGAPAWLPGRIEALLKARRPGVRVALATGSSGEQARLLDREEVDLAVLRLPVRLAEHLTCTPIADEELGIVMSRENPLAAAVSVEPQRIGDHELIMFARDAAPEVHDSVLSQLRERGATVVLSDSAMSHAQMLQLLPLRPEAIGVGSARTASVSGLVWRPLDPRPLVITYAAAWRSATRNPLLHTMADALAGGLRLTSS</sequence>
<dbReference type="Gene3D" id="3.40.190.10">
    <property type="entry name" value="Periplasmic binding protein-like II"/>
    <property type="match status" value="2"/>
</dbReference>
<dbReference type="PROSITE" id="PS50931">
    <property type="entry name" value="HTH_LYSR"/>
    <property type="match status" value="1"/>
</dbReference>
<evidence type="ECO:0000256" key="2">
    <source>
        <dbReference type="ARBA" id="ARBA00023015"/>
    </source>
</evidence>
<keyword evidence="3" id="KW-0238">DNA-binding</keyword>
<dbReference type="InterPro" id="IPR000847">
    <property type="entry name" value="LysR_HTH_N"/>
</dbReference>
<proteinExistence type="inferred from homology"/>
<dbReference type="PANTHER" id="PTHR30346">
    <property type="entry name" value="TRANSCRIPTIONAL DUAL REGULATOR HCAR-RELATED"/>
    <property type="match status" value="1"/>
</dbReference>
<dbReference type="SUPFAM" id="SSF53850">
    <property type="entry name" value="Periplasmic binding protein-like II"/>
    <property type="match status" value="1"/>
</dbReference>
<evidence type="ECO:0000256" key="4">
    <source>
        <dbReference type="ARBA" id="ARBA00023159"/>
    </source>
</evidence>
<dbReference type="PANTHER" id="PTHR30346:SF0">
    <property type="entry name" value="HCA OPERON TRANSCRIPTIONAL ACTIVATOR HCAR"/>
    <property type="match status" value="1"/>
</dbReference>
<evidence type="ECO:0000256" key="3">
    <source>
        <dbReference type="ARBA" id="ARBA00023125"/>
    </source>
</evidence>
<keyword evidence="4" id="KW-0010">Activator</keyword>
<keyword evidence="8" id="KW-1185">Reference proteome</keyword>
<evidence type="ECO:0000256" key="1">
    <source>
        <dbReference type="ARBA" id="ARBA00009437"/>
    </source>
</evidence>
<keyword evidence="2" id="KW-0805">Transcription regulation</keyword>
<organism evidence="7 8">
    <name type="scientific">Nocardia aurantiaca</name>
    <dbReference type="NCBI Taxonomy" id="2675850"/>
    <lineage>
        <taxon>Bacteria</taxon>
        <taxon>Bacillati</taxon>
        <taxon>Actinomycetota</taxon>
        <taxon>Actinomycetes</taxon>
        <taxon>Mycobacteriales</taxon>
        <taxon>Nocardiaceae</taxon>
        <taxon>Nocardia</taxon>
    </lineage>
</organism>
<dbReference type="AlphaFoldDB" id="A0A6I3KVJ2"/>
<comment type="similarity">
    <text evidence="1">Belongs to the LysR transcriptional regulatory family.</text>
</comment>
<dbReference type="InterPro" id="IPR036390">
    <property type="entry name" value="WH_DNA-bd_sf"/>
</dbReference>
<evidence type="ECO:0000259" key="6">
    <source>
        <dbReference type="PROSITE" id="PS50931"/>
    </source>
</evidence>
<feature type="domain" description="HTH lysR-type" evidence="6">
    <location>
        <begin position="76"/>
        <end position="133"/>
    </location>
</feature>
<name>A0A6I3KVJ2_9NOCA</name>
<protein>
    <submittedName>
        <fullName evidence="7">LysR family transcriptional regulator</fullName>
    </submittedName>
</protein>